<protein>
    <submittedName>
        <fullName evidence="2">Uncharacterized protein</fullName>
    </submittedName>
</protein>
<evidence type="ECO:0000313" key="2">
    <source>
        <dbReference type="EMBL" id="PBK80913.1"/>
    </source>
</evidence>
<sequence length="85" mass="9488">MYTRSKVPRLSVLSLNGLKTCVTRKNIKTSNRKKSLSVYSSTRIICVGTIFFAVAFALGCSDHRGIDVARQRSCRGRNGLMSKIY</sequence>
<keyword evidence="1" id="KW-0812">Transmembrane</keyword>
<name>A0A2H3CXU7_ARMGA</name>
<accession>A0A2H3CXU7</accession>
<keyword evidence="1" id="KW-1133">Transmembrane helix</keyword>
<keyword evidence="1" id="KW-0472">Membrane</keyword>
<evidence type="ECO:0000256" key="1">
    <source>
        <dbReference type="SAM" id="Phobius"/>
    </source>
</evidence>
<dbReference type="EMBL" id="KZ293738">
    <property type="protein sequence ID" value="PBK80913.1"/>
    <property type="molecule type" value="Genomic_DNA"/>
</dbReference>
<feature type="transmembrane region" description="Helical" evidence="1">
    <location>
        <begin position="36"/>
        <end position="58"/>
    </location>
</feature>
<reference evidence="3" key="1">
    <citation type="journal article" date="2017" name="Nat. Ecol. Evol.">
        <title>Genome expansion and lineage-specific genetic innovations in the forest pathogenic fungi Armillaria.</title>
        <authorList>
            <person name="Sipos G."/>
            <person name="Prasanna A.N."/>
            <person name="Walter M.C."/>
            <person name="O'Connor E."/>
            <person name="Balint B."/>
            <person name="Krizsan K."/>
            <person name="Kiss B."/>
            <person name="Hess J."/>
            <person name="Varga T."/>
            <person name="Slot J."/>
            <person name="Riley R."/>
            <person name="Boka B."/>
            <person name="Rigling D."/>
            <person name="Barry K."/>
            <person name="Lee J."/>
            <person name="Mihaltcheva S."/>
            <person name="LaButti K."/>
            <person name="Lipzen A."/>
            <person name="Waldron R."/>
            <person name="Moloney N.M."/>
            <person name="Sperisen C."/>
            <person name="Kredics L."/>
            <person name="Vagvoelgyi C."/>
            <person name="Patrignani A."/>
            <person name="Fitzpatrick D."/>
            <person name="Nagy I."/>
            <person name="Doyle S."/>
            <person name="Anderson J.B."/>
            <person name="Grigoriev I.V."/>
            <person name="Gueldener U."/>
            <person name="Muensterkoetter M."/>
            <person name="Nagy L.G."/>
        </authorList>
    </citation>
    <scope>NUCLEOTIDE SEQUENCE [LARGE SCALE GENOMIC DNA]</scope>
    <source>
        <strain evidence="3">Ar21-2</strain>
    </source>
</reference>
<organism evidence="2 3">
    <name type="scientific">Armillaria gallica</name>
    <name type="common">Bulbous honey fungus</name>
    <name type="synonym">Armillaria bulbosa</name>
    <dbReference type="NCBI Taxonomy" id="47427"/>
    <lineage>
        <taxon>Eukaryota</taxon>
        <taxon>Fungi</taxon>
        <taxon>Dikarya</taxon>
        <taxon>Basidiomycota</taxon>
        <taxon>Agaricomycotina</taxon>
        <taxon>Agaricomycetes</taxon>
        <taxon>Agaricomycetidae</taxon>
        <taxon>Agaricales</taxon>
        <taxon>Marasmiineae</taxon>
        <taxon>Physalacriaceae</taxon>
        <taxon>Armillaria</taxon>
    </lineage>
</organism>
<proteinExistence type="predicted"/>
<keyword evidence="3" id="KW-1185">Reference proteome</keyword>
<dbReference type="Proteomes" id="UP000217790">
    <property type="component" value="Unassembled WGS sequence"/>
</dbReference>
<evidence type="ECO:0000313" key="3">
    <source>
        <dbReference type="Proteomes" id="UP000217790"/>
    </source>
</evidence>
<dbReference type="InParanoid" id="A0A2H3CXU7"/>
<gene>
    <name evidence="2" type="ORF">ARMGADRAFT_818828</name>
</gene>
<dbReference type="AlphaFoldDB" id="A0A2H3CXU7"/>